<evidence type="ECO:0000256" key="1">
    <source>
        <dbReference type="SAM" id="MobiDB-lite"/>
    </source>
</evidence>
<feature type="region of interest" description="Disordered" evidence="1">
    <location>
        <begin position="118"/>
        <end position="351"/>
    </location>
</feature>
<feature type="compositionally biased region" description="Basic and acidic residues" evidence="1">
    <location>
        <begin position="178"/>
        <end position="199"/>
    </location>
</feature>
<dbReference type="STRING" id="1344416.A0A139AQB3"/>
<feature type="compositionally biased region" description="Basic and acidic residues" evidence="1">
    <location>
        <begin position="207"/>
        <end position="237"/>
    </location>
</feature>
<dbReference type="PANTHER" id="PTHR40132:SF1">
    <property type="entry name" value="PRE-MRNA-SPLICING FACTOR 38B"/>
    <property type="match status" value="1"/>
</dbReference>
<dbReference type="AlphaFoldDB" id="A0A139AQB3"/>
<sequence length="434" mass="50341">MDRYIADMILKESEEAERRFEEMGTRAYRTNGDRPVLKANTRFLSKVVRATDDHNRILLEQQRSTAEQKLRELGASGSDSDTRRERKKLQHDSKDGHGERRRHHEYIIERDGRSEWGSERRTGIFKDQAPGSERWVQVSDDKGSWSGASKSRSSRNDDSGSRDKDDDMGSHRRKRARKAETTDSDSDGKYQRNRGRDNRYSGSDTDTTQKPRTGKDNTRARENLSPKDRERESYSGEHRRKHRRSSERREEDQSPDLTNKRGAGIEKEPATAGSFSGGTIVDPLSTEKIENFARTRGHSVSSESFASPGDPEVSARRSATDSGPRNNSRDDSTTRERLVRGRGPVGVASRMDKYFEEGYLPQLDFDNYDDTNFDWYLRSLEDKEAELKLKLLEKKRAKEERKKRKERRRERKERKERRRKGKESDHSTDSDKSD</sequence>
<feature type="region of interest" description="Disordered" evidence="1">
    <location>
        <begin position="392"/>
        <end position="434"/>
    </location>
</feature>
<keyword evidence="3" id="KW-1185">Reference proteome</keyword>
<evidence type="ECO:0000313" key="3">
    <source>
        <dbReference type="Proteomes" id="UP000070544"/>
    </source>
</evidence>
<feature type="compositionally biased region" description="Basic and acidic residues" evidence="1">
    <location>
        <begin position="422"/>
        <end position="434"/>
    </location>
</feature>
<dbReference type="PANTHER" id="PTHR40132">
    <property type="entry name" value="PRE-MRNA-SPLICING FACTOR 38B"/>
    <property type="match status" value="1"/>
</dbReference>
<accession>A0A139AQB3</accession>
<feature type="compositionally biased region" description="Basic and acidic residues" evidence="1">
    <location>
        <begin position="80"/>
        <end position="98"/>
    </location>
</feature>
<proteinExistence type="predicted"/>
<reference evidence="2 3" key="1">
    <citation type="journal article" date="2015" name="Genome Biol. Evol.">
        <title>Phylogenomic analyses indicate that early fungi evolved digesting cell walls of algal ancestors of land plants.</title>
        <authorList>
            <person name="Chang Y."/>
            <person name="Wang S."/>
            <person name="Sekimoto S."/>
            <person name="Aerts A.L."/>
            <person name="Choi C."/>
            <person name="Clum A."/>
            <person name="LaButti K.M."/>
            <person name="Lindquist E.A."/>
            <person name="Yee Ngan C."/>
            <person name="Ohm R.A."/>
            <person name="Salamov A.A."/>
            <person name="Grigoriev I.V."/>
            <person name="Spatafora J.W."/>
            <person name="Berbee M.L."/>
        </authorList>
    </citation>
    <scope>NUCLEOTIDE SEQUENCE [LARGE SCALE GENOMIC DNA]</scope>
    <source>
        <strain evidence="2 3">JEL478</strain>
    </source>
</reference>
<name>A0A139AQB3_GONPJ</name>
<organism evidence="2 3">
    <name type="scientific">Gonapodya prolifera (strain JEL478)</name>
    <name type="common">Monoblepharis prolifera</name>
    <dbReference type="NCBI Taxonomy" id="1344416"/>
    <lineage>
        <taxon>Eukaryota</taxon>
        <taxon>Fungi</taxon>
        <taxon>Fungi incertae sedis</taxon>
        <taxon>Chytridiomycota</taxon>
        <taxon>Chytridiomycota incertae sedis</taxon>
        <taxon>Monoblepharidomycetes</taxon>
        <taxon>Monoblepharidales</taxon>
        <taxon>Gonapodyaceae</taxon>
        <taxon>Gonapodya</taxon>
    </lineage>
</organism>
<dbReference type="Proteomes" id="UP000070544">
    <property type="component" value="Unassembled WGS sequence"/>
</dbReference>
<protein>
    <submittedName>
        <fullName evidence="2">Uncharacterized protein</fullName>
    </submittedName>
</protein>
<feature type="region of interest" description="Disordered" evidence="1">
    <location>
        <begin position="59"/>
        <end position="106"/>
    </location>
</feature>
<dbReference type="OrthoDB" id="2431475at2759"/>
<feature type="compositionally biased region" description="Basic and acidic residues" evidence="1">
    <location>
        <begin position="154"/>
        <end position="170"/>
    </location>
</feature>
<feature type="compositionally biased region" description="Basic and acidic residues" evidence="1">
    <location>
        <begin position="327"/>
        <end position="339"/>
    </location>
</feature>
<dbReference type="EMBL" id="KQ965740">
    <property type="protein sequence ID" value="KXS18926.1"/>
    <property type="molecule type" value="Genomic_DNA"/>
</dbReference>
<evidence type="ECO:0000313" key="2">
    <source>
        <dbReference type="EMBL" id="KXS18926.1"/>
    </source>
</evidence>
<gene>
    <name evidence="2" type="ORF">M427DRAFT_67518</name>
</gene>
<feature type="compositionally biased region" description="Basic residues" evidence="1">
    <location>
        <begin position="401"/>
        <end position="421"/>
    </location>
</feature>